<dbReference type="SUPFAM" id="SSF56801">
    <property type="entry name" value="Acetyl-CoA synthetase-like"/>
    <property type="match status" value="1"/>
</dbReference>
<keyword evidence="3" id="KW-1185">Reference proteome</keyword>
<dbReference type="KEGG" id="cdet:87945694"/>
<dbReference type="GO" id="GO:0043041">
    <property type="term" value="P:amino acid activation for nonribosomal peptide biosynthetic process"/>
    <property type="evidence" value="ECO:0007669"/>
    <property type="project" value="TreeGrafter"/>
</dbReference>
<evidence type="ECO:0000313" key="3">
    <source>
        <dbReference type="Proteomes" id="UP001322277"/>
    </source>
</evidence>
<evidence type="ECO:0000313" key="2">
    <source>
        <dbReference type="EMBL" id="WQF84177.1"/>
    </source>
</evidence>
<dbReference type="AlphaFoldDB" id="A0AAX4ILD2"/>
<dbReference type="GO" id="GO:0031177">
    <property type="term" value="F:phosphopantetheine binding"/>
    <property type="evidence" value="ECO:0007669"/>
    <property type="project" value="TreeGrafter"/>
</dbReference>
<organism evidence="2 3">
    <name type="scientific">Colletotrichum destructivum</name>
    <dbReference type="NCBI Taxonomy" id="34406"/>
    <lineage>
        <taxon>Eukaryota</taxon>
        <taxon>Fungi</taxon>
        <taxon>Dikarya</taxon>
        <taxon>Ascomycota</taxon>
        <taxon>Pezizomycotina</taxon>
        <taxon>Sordariomycetes</taxon>
        <taxon>Hypocreomycetidae</taxon>
        <taxon>Glomerellales</taxon>
        <taxon>Glomerellaceae</taxon>
        <taxon>Colletotrichum</taxon>
        <taxon>Colletotrichum destructivum species complex</taxon>
    </lineage>
</organism>
<dbReference type="InterPro" id="IPR000873">
    <property type="entry name" value="AMP-dep_synth/lig_dom"/>
</dbReference>
<dbReference type="EMBL" id="CP137310">
    <property type="protein sequence ID" value="WQF84177.1"/>
    <property type="molecule type" value="Genomic_DNA"/>
</dbReference>
<dbReference type="Gene3D" id="3.40.50.980">
    <property type="match status" value="2"/>
</dbReference>
<evidence type="ECO:0000259" key="1">
    <source>
        <dbReference type="Pfam" id="PF00501"/>
    </source>
</evidence>
<dbReference type="GeneID" id="87945694"/>
<gene>
    <name evidence="2" type="ORF">CDEST_09191</name>
</gene>
<reference evidence="3" key="1">
    <citation type="journal article" date="2023" name="bioRxiv">
        <title>Complete genome of the Medicago anthracnose fungus, Colletotrichum destructivum, reveals a mini-chromosome-like region within a core chromosome.</title>
        <authorList>
            <person name="Lapalu N."/>
            <person name="Simon A."/>
            <person name="Lu A."/>
            <person name="Plaumann P.-L."/>
            <person name="Amselem J."/>
            <person name="Pigne S."/>
            <person name="Auger A."/>
            <person name="Koch C."/>
            <person name="Dallery J.-F."/>
            <person name="O'Connell R.J."/>
        </authorList>
    </citation>
    <scope>NUCLEOTIDE SEQUENCE [LARGE SCALE GENOMIC DNA]</scope>
    <source>
        <strain evidence="3">CBS 520.97</strain>
    </source>
</reference>
<dbReference type="GO" id="GO:0005737">
    <property type="term" value="C:cytoplasm"/>
    <property type="evidence" value="ECO:0007669"/>
    <property type="project" value="TreeGrafter"/>
</dbReference>
<dbReference type="RefSeq" id="XP_062781401.1">
    <property type="nucleotide sequence ID" value="XM_062925350.1"/>
</dbReference>
<dbReference type="PROSITE" id="PS00455">
    <property type="entry name" value="AMP_BINDING"/>
    <property type="match status" value="1"/>
</dbReference>
<accession>A0AAX4ILD2</accession>
<dbReference type="PANTHER" id="PTHR45527:SF1">
    <property type="entry name" value="FATTY ACID SYNTHASE"/>
    <property type="match status" value="1"/>
</dbReference>
<feature type="domain" description="AMP-dependent synthetase/ligase" evidence="1">
    <location>
        <begin position="5"/>
        <end position="240"/>
    </location>
</feature>
<dbReference type="Proteomes" id="UP001322277">
    <property type="component" value="Chromosome 6"/>
</dbReference>
<sequence>MYQLHPHQPVIIYSQSNLSSTNLAARVDAVAEALFKAGCVPGNHVAVLCEPSADIIVAMLAVLKTGCVYVTLDTSLPNARHAAMVHMCGPVLLLFHAATEKNVFKLSVESTATLQQMSLTAIADSGLGAKDEPPLRLDDADAPAVLLFTSGSTGKPKGVVLTQGNFTNHLALKTHLLSLGRERVLQHSPLGFGMSIIKVFCALANGGARVAAPRNMRRDLVALTDLVVEHRVSLILATPSEYFAW</sequence>
<dbReference type="Pfam" id="PF00501">
    <property type="entry name" value="AMP-binding"/>
    <property type="match status" value="1"/>
</dbReference>
<dbReference type="InterPro" id="IPR020845">
    <property type="entry name" value="AMP-binding_CS"/>
</dbReference>
<proteinExistence type="predicted"/>
<dbReference type="GO" id="GO:0044550">
    <property type="term" value="P:secondary metabolite biosynthetic process"/>
    <property type="evidence" value="ECO:0007669"/>
    <property type="project" value="TreeGrafter"/>
</dbReference>
<dbReference type="PANTHER" id="PTHR45527">
    <property type="entry name" value="NONRIBOSOMAL PEPTIDE SYNTHETASE"/>
    <property type="match status" value="1"/>
</dbReference>
<name>A0AAX4ILD2_9PEZI</name>
<protein>
    <submittedName>
        <fullName evidence="2">AMP-dependent synthetase/ligase domain, AMP-binding, ANL domain-containing protein</fullName>
    </submittedName>
</protein>